<gene>
    <name evidence="2" type="ORF">FRX31_028195</name>
</gene>
<comment type="caution">
    <text evidence="2">The sequence shown here is derived from an EMBL/GenBank/DDBJ whole genome shotgun (WGS) entry which is preliminary data.</text>
</comment>
<dbReference type="GO" id="GO:0010343">
    <property type="term" value="P:singlet oxygen-mediated programmed cell death"/>
    <property type="evidence" value="ECO:0007669"/>
    <property type="project" value="InterPro"/>
</dbReference>
<evidence type="ECO:0000259" key="1">
    <source>
        <dbReference type="Pfam" id="PF02151"/>
    </source>
</evidence>
<dbReference type="InterPro" id="IPR001943">
    <property type="entry name" value="UVR_dom"/>
</dbReference>
<keyword evidence="3" id="KW-1185">Reference proteome</keyword>
<dbReference type="PANTHER" id="PTHR33917">
    <property type="entry name" value="PROTEIN EXECUTER 1, CHLOROPLASTIC"/>
    <property type="match status" value="1"/>
</dbReference>
<dbReference type="EMBL" id="JABWDY010035067">
    <property type="protein sequence ID" value="KAF5182219.1"/>
    <property type="molecule type" value="Genomic_DNA"/>
</dbReference>
<dbReference type="GO" id="GO:0042651">
    <property type="term" value="C:thylakoid membrane"/>
    <property type="evidence" value="ECO:0007669"/>
    <property type="project" value="TreeGrafter"/>
</dbReference>
<sequence length="206" mass="23548">MRNVTKSFDDFMKFYRNPLKENLKVEVDEKETDVEDEEDEEEEDWNWDQWMNYIKELEEEEKIVSVLKAKLGDVVRREDYEDAAKLKVGIAAAAANDTVGRVISQLNKAVEEERFEDAAFIRDNTGAGLIGWWAGTSDGSDDPYGRIIRINAEYGRYVARSYSPRQLATATPGAPLFEVFLSNNDNGVYRQLVYSKILAQTLVCLV</sequence>
<dbReference type="PANTHER" id="PTHR33917:SF3">
    <property type="entry name" value="PROTEIN EXECUTER 1, CHLOROPLASTIC"/>
    <property type="match status" value="1"/>
</dbReference>
<dbReference type="Pfam" id="PF02151">
    <property type="entry name" value="UVR"/>
    <property type="match status" value="1"/>
</dbReference>
<dbReference type="InterPro" id="IPR044680">
    <property type="entry name" value="EX1/2"/>
</dbReference>
<name>A0A7J6VAW3_THATH</name>
<protein>
    <submittedName>
        <fullName evidence="2">Executer 1 protein</fullName>
    </submittedName>
</protein>
<reference evidence="2 3" key="1">
    <citation type="submission" date="2020-06" db="EMBL/GenBank/DDBJ databases">
        <title>Transcriptomic and genomic resources for Thalictrum thalictroides and T. hernandezii: Facilitating candidate gene discovery in an emerging model plant lineage.</title>
        <authorList>
            <person name="Arias T."/>
            <person name="Riano-Pachon D.M."/>
            <person name="Di Stilio V.S."/>
        </authorList>
    </citation>
    <scope>NUCLEOTIDE SEQUENCE [LARGE SCALE GENOMIC DNA]</scope>
    <source>
        <strain evidence="3">cv. WT478/WT964</strain>
        <tissue evidence="2">Leaves</tissue>
    </source>
</reference>
<dbReference type="OrthoDB" id="1422964at2759"/>
<accession>A0A7J6VAW3</accession>
<feature type="domain" description="UVR" evidence="1">
    <location>
        <begin position="103"/>
        <end position="123"/>
    </location>
</feature>
<evidence type="ECO:0000313" key="3">
    <source>
        <dbReference type="Proteomes" id="UP000554482"/>
    </source>
</evidence>
<dbReference type="AlphaFoldDB" id="A0A7J6VAW3"/>
<proteinExistence type="predicted"/>
<evidence type="ECO:0000313" key="2">
    <source>
        <dbReference type="EMBL" id="KAF5182219.1"/>
    </source>
</evidence>
<dbReference type="Proteomes" id="UP000554482">
    <property type="component" value="Unassembled WGS sequence"/>
</dbReference>
<organism evidence="2 3">
    <name type="scientific">Thalictrum thalictroides</name>
    <name type="common">Rue-anemone</name>
    <name type="synonym">Anemone thalictroides</name>
    <dbReference type="NCBI Taxonomy" id="46969"/>
    <lineage>
        <taxon>Eukaryota</taxon>
        <taxon>Viridiplantae</taxon>
        <taxon>Streptophyta</taxon>
        <taxon>Embryophyta</taxon>
        <taxon>Tracheophyta</taxon>
        <taxon>Spermatophyta</taxon>
        <taxon>Magnoliopsida</taxon>
        <taxon>Ranunculales</taxon>
        <taxon>Ranunculaceae</taxon>
        <taxon>Thalictroideae</taxon>
        <taxon>Thalictrum</taxon>
    </lineage>
</organism>